<proteinExistence type="predicted"/>
<comment type="caution">
    <text evidence="1">The sequence shown here is derived from an EMBL/GenBank/DDBJ whole genome shotgun (WGS) entry which is preliminary data.</text>
</comment>
<reference evidence="1 2" key="1">
    <citation type="submission" date="2018-05" db="EMBL/GenBank/DDBJ databases">
        <title>Genomic Encyclopedia of Type Strains, Phase IV (KMG-IV): sequencing the most valuable type-strain genomes for metagenomic binning, comparative biology and taxonomic classification.</title>
        <authorList>
            <person name="Goeker M."/>
        </authorList>
    </citation>
    <scope>NUCLEOTIDE SEQUENCE [LARGE SCALE GENOMIC DNA]</scope>
    <source>
        <strain evidence="1 2">DSM 18773</strain>
    </source>
</reference>
<dbReference type="OrthoDB" id="2381972at2"/>
<evidence type="ECO:0000313" key="2">
    <source>
        <dbReference type="Proteomes" id="UP000245634"/>
    </source>
</evidence>
<dbReference type="Proteomes" id="UP000245634">
    <property type="component" value="Unassembled WGS sequence"/>
</dbReference>
<dbReference type="EMBL" id="QGGL01000005">
    <property type="protein sequence ID" value="PWK14384.1"/>
    <property type="molecule type" value="Genomic_DNA"/>
</dbReference>
<dbReference type="RefSeq" id="WP_109687841.1">
    <property type="nucleotide sequence ID" value="NZ_QGGL01000005.1"/>
</dbReference>
<accession>A0A316DX18</accession>
<evidence type="ECO:0000313" key="1">
    <source>
        <dbReference type="EMBL" id="PWK14384.1"/>
    </source>
</evidence>
<keyword evidence="2" id="KW-1185">Reference proteome</keyword>
<dbReference type="AlphaFoldDB" id="A0A316DX18"/>
<protein>
    <submittedName>
        <fullName evidence="1">Uncharacterized protein</fullName>
    </submittedName>
</protein>
<organism evidence="1 2">
    <name type="scientific">Tumebacillus permanentifrigoris</name>
    <dbReference type="NCBI Taxonomy" id="378543"/>
    <lineage>
        <taxon>Bacteria</taxon>
        <taxon>Bacillati</taxon>
        <taxon>Bacillota</taxon>
        <taxon>Bacilli</taxon>
        <taxon>Bacillales</taxon>
        <taxon>Alicyclobacillaceae</taxon>
        <taxon>Tumebacillus</taxon>
    </lineage>
</organism>
<gene>
    <name evidence="1" type="ORF">C7459_105141</name>
</gene>
<name>A0A316DX18_9BACL</name>
<sequence length="80" mass="8774">MEEALLTFDCPSCGHVITPSPLEGLRGNQIAVCPSCQASFTRTFAFYADEWVFGMWRSSETGKVACTYYKTAFGASDVDC</sequence>